<accession>A0A918YQP8</accession>
<keyword evidence="4" id="KW-1185">Reference proteome</keyword>
<keyword evidence="2" id="KW-0732">Signal</keyword>
<reference evidence="3" key="1">
    <citation type="journal article" date="2014" name="Int. J. Syst. Evol. Microbiol.">
        <title>Complete genome sequence of Corynebacterium casei LMG S-19264T (=DSM 44701T), isolated from a smear-ripened cheese.</title>
        <authorList>
            <consortium name="US DOE Joint Genome Institute (JGI-PGF)"/>
            <person name="Walter F."/>
            <person name="Albersmeier A."/>
            <person name="Kalinowski J."/>
            <person name="Ruckert C."/>
        </authorList>
    </citation>
    <scope>NUCLEOTIDE SEQUENCE</scope>
    <source>
        <strain evidence="3">JCM 4714</strain>
    </source>
</reference>
<comment type="caution">
    <text evidence="3">The sequence shown here is derived from an EMBL/GenBank/DDBJ whole genome shotgun (WGS) entry which is preliminary data.</text>
</comment>
<feature type="signal peptide" evidence="2">
    <location>
        <begin position="1"/>
        <end position="26"/>
    </location>
</feature>
<organism evidence="3 4">
    <name type="scientific">Streptomyces alanosinicus</name>
    <dbReference type="NCBI Taxonomy" id="68171"/>
    <lineage>
        <taxon>Bacteria</taxon>
        <taxon>Bacillati</taxon>
        <taxon>Actinomycetota</taxon>
        <taxon>Actinomycetes</taxon>
        <taxon>Kitasatosporales</taxon>
        <taxon>Streptomycetaceae</taxon>
        <taxon>Streptomyces</taxon>
    </lineage>
</organism>
<name>A0A918YQP8_9ACTN</name>
<evidence type="ECO:0000313" key="3">
    <source>
        <dbReference type="EMBL" id="GHE12129.1"/>
    </source>
</evidence>
<evidence type="ECO:0000256" key="2">
    <source>
        <dbReference type="SAM" id="SignalP"/>
    </source>
</evidence>
<dbReference type="AlphaFoldDB" id="A0A918YQP8"/>
<sequence length="237" mass="24857">MSRARIAAVVPCLLLAACGTSGSPTADPTPSSTTRYTPPPADKGPECEGDKAARGLHVLRGASASLPGGTRVQYANATADGKHRTAELAVGTARQTVRPAQKATLGGRAYTVSQICTYRVVLTAPGLPAPTHKGKHMPVWPTTYEGHWRLRWHVPDNGPQGMGAVVTDIESDPLRATISAAGSGSHAFYDNLRPGATVEIAGKLWKVATIDAGHMNVETNSPDFRAGYVDLQQLGDA</sequence>
<dbReference type="Proteomes" id="UP000655443">
    <property type="component" value="Unassembled WGS sequence"/>
</dbReference>
<reference evidence="3" key="2">
    <citation type="submission" date="2020-09" db="EMBL/GenBank/DDBJ databases">
        <authorList>
            <person name="Sun Q."/>
            <person name="Ohkuma M."/>
        </authorList>
    </citation>
    <scope>NUCLEOTIDE SEQUENCE</scope>
    <source>
        <strain evidence="3">JCM 4714</strain>
    </source>
</reference>
<dbReference type="RefSeq" id="WP_189958019.1">
    <property type="nucleotide sequence ID" value="NZ_BMVG01000032.1"/>
</dbReference>
<gene>
    <name evidence="3" type="ORF">GCM10010339_74290</name>
</gene>
<dbReference type="EMBL" id="BMVG01000032">
    <property type="protein sequence ID" value="GHE12129.1"/>
    <property type="molecule type" value="Genomic_DNA"/>
</dbReference>
<proteinExistence type="predicted"/>
<feature type="region of interest" description="Disordered" evidence="1">
    <location>
        <begin position="20"/>
        <end position="49"/>
    </location>
</feature>
<feature type="compositionally biased region" description="Low complexity" evidence="1">
    <location>
        <begin position="20"/>
        <end position="36"/>
    </location>
</feature>
<feature type="chain" id="PRO_5037892853" description="Lipoprotein" evidence="2">
    <location>
        <begin position="27"/>
        <end position="237"/>
    </location>
</feature>
<protein>
    <recommendedName>
        <fullName evidence="5">Lipoprotein</fullName>
    </recommendedName>
</protein>
<evidence type="ECO:0000256" key="1">
    <source>
        <dbReference type="SAM" id="MobiDB-lite"/>
    </source>
</evidence>
<evidence type="ECO:0008006" key="5">
    <source>
        <dbReference type="Google" id="ProtNLM"/>
    </source>
</evidence>
<dbReference type="PROSITE" id="PS51257">
    <property type="entry name" value="PROKAR_LIPOPROTEIN"/>
    <property type="match status" value="1"/>
</dbReference>
<evidence type="ECO:0000313" key="4">
    <source>
        <dbReference type="Proteomes" id="UP000655443"/>
    </source>
</evidence>